<proteinExistence type="inferred from homology"/>
<dbReference type="GO" id="GO:0005829">
    <property type="term" value="C:cytosol"/>
    <property type="evidence" value="ECO:0007669"/>
    <property type="project" value="TreeGrafter"/>
</dbReference>
<protein>
    <recommendedName>
        <fullName evidence="5">Lysophospholipase</fullName>
        <ecNumber evidence="5">3.1.1.5</ecNumber>
    </recommendedName>
</protein>
<dbReference type="GeneID" id="73469740"/>
<comment type="similarity">
    <text evidence="5">Belongs to the lysophospholipase family.</text>
</comment>
<dbReference type="GO" id="GO:0005783">
    <property type="term" value="C:endoplasmic reticulum"/>
    <property type="evidence" value="ECO:0007669"/>
    <property type="project" value="TreeGrafter"/>
</dbReference>
<dbReference type="PANTHER" id="PTHR10728:SF56">
    <property type="entry name" value="MEIOTIC PHOSPHOLIPASE SPO1-RELATED"/>
    <property type="match status" value="1"/>
</dbReference>
<dbReference type="PROSITE" id="PS51210">
    <property type="entry name" value="PLA2C"/>
    <property type="match status" value="1"/>
</dbReference>
<dbReference type="Pfam" id="PF00462">
    <property type="entry name" value="Glutaredoxin"/>
    <property type="match status" value="1"/>
</dbReference>
<evidence type="ECO:0000256" key="4">
    <source>
        <dbReference type="PROSITE-ProRule" id="PRU00555"/>
    </source>
</evidence>
<dbReference type="RefSeq" id="XP_049263786.1">
    <property type="nucleotide sequence ID" value="XM_049406741.1"/>
</dbReference>
<dbReference type="AlphaFoldDB" id="A0A8J5QBY0"/>
<name>A0A8J5QBY0_9ASCO</name>
<dbReference type="GO" id="GO:0005886">
    <property type="term" value="C:plasma membrane"/>
    <property type="evidence" value="ECO:0007669"/>
    <property type="project" value="TreeGrafter"/>
</dbReference>
<evidence type="ECO:0000313" key="8">
    <source>
        <dbReference type="EMBL" id="KAG7663554.1"/>
    </source>
</evidence>
<dbReference type="OrthoDB" id="4084751at2759"/>
<dbReference type="Pfam" id="PF01735">
    <property type="entry name" value="PLA2_B"/>
    <property type="match status" value="2"/>
</dbReference>
<gene>
    <name evidence="8" type="ORF">J8A68_002939</name>
</gene>
<evidence type="ECO:0000256" key="5">
    <source>
        <dbReference type="RuleBase" id="RU362103"/>
    </source>
</evidence>
<keyword evidence="2 4" id="KW-0442">Lipid degradation</keyword>
<dbReference type="EMBL" id="JAGSYN010000135">
    <property type="protein sequence ID" value="KAG7663554.1"/>
    <property type="molecule type" value="Genomic_DNA"/>
</dbReference>
<evidence type="ECO:0000259" key="7">
    <source>
        <dbReference type="PROSITE" id="PS51210"/>
    </source>
</evidence>
<evidence type="ECO:0000256" key="2">
    <source>
        <dbReference type="ARBA" id="ARBA00022963"/>
    </source>
</evidence>
<feature type="region of interest" description="Disordered" evidence="6">
    <location>
        <begin position="796"/>
        <end position="821"/>
    </location>
</feature>
<dbReference type="InterPro" id="IPR002109">
    <property type="entry name" value="Glutaredoxin"/>
</dbReference>
<accession>A0A8J5QBY0</accession>
<evidence type="ECO:0000256" key="1">
    <source>
        <dbReference type="ARBA" id="ARBA00022801"/>
    </source>
</evidence>
<feature type="region of interest" description="Disordered" evidence="6">
    <location>
        <begin position="751"/>
        <end position="773"/>
    </location>
</feature>
<keyword evidence="9" id="KW-1185">Reference proteome</keyword>
<keyword evidence="3 4" id="KW-0443">Lipid metabolism</keyword>
<comment type="catalytic activity">
    <reaction evidence="5">
        <text>a 1-acyl-sn-glycero-3-phosphocholine + H2O = sn-glycerol 3-phosphocholine + a fatty acid + H(+)</text>
        <dbReference type="Rhea" id="RHEA:15177"/>
        <dbReference type="ChEBI" id="CHEBI:15377"/>
        <dbReference type="ChEBI" id="CHEBI:15378"/>
        <dbReference type="ChEBI" id="CHEBI:16870"/>
        <dbReference type="ChEBI" id="CHEBI:28868"/>
        <dbReference type="ChEBI" id="CHEBI:58168"/>
        <dbReference type="EC" id="3.1.1.5"/>
    </reaction>
</comment>
<feature type="compositionally biased region" description="Low complexity" evidence="6">
    <location>
        <begin position="760"/>
        <end position="769"/>
    </location>
</feature>
<feature type="domain" description="PLA2c" evidence="7">
    <location>
        <begin position="30"/>
        <end position="726"/>
    </location>
</feature>
<dbReference type="PANTHER" id="PTHR10728">
    <property type="entry name" value="CYTOSOLIC PHOSPHOLIPASE A2"/>
    <property type="match status" value="1"/>
</dbReference>
<dbReference type="GO" id="GO:0046475">
    <property type="term" value="P:glycerophospholipid catabolic process"/>
    <property type="evidence" value="ECO:0007669"/>
    <property type="project" value="TreeGrafter"/>
</dbReference>
<dbReference type="EC" id="3.1.1.5" evidence="5"/>
<keyword evidence="1 4" id="KW-0378">Hydrolase</keyword>
<dbReference type="InterPro" id="IPR002642">
    <property type="entry name" value="LysoPLipase_cat_dom"/>
</dbReference>
<dbReference type="GO" id="GO:0005576">
    <property type="term" value="C:extracellular region"/>
    <property type="evidence" value="ECO:0007669"/>
    <property type="project" value="TreeGrafter"/>
</dbReference>
<dbReference type="GO" id="GO:0004622">
    <property type="term" value="F:phosphatidylcholine lysophospholipase activity"/>
    <property type="evidence" value="ECO:0007669"/>
    <property type="project" value="UniProtKB-EC"/>
</dbReference>
<comment type="caution">
    <text evidence="8">The sequence shown here is derived from an EMBL/GenBank/DDBJ whole genome shotgun (WGS) entry which is preliminary data.</text>
</comment>
<sequence length="939" mass="105267">MDSNKLLYKNFSQQIEPRMWNLSYAPYSVLCPSHSLIRQANETLCKEEQTYISNRNLKTEPFLKSLLYHNKIPKFDIESFFSNKSKPTIIALAFSGGGYRSMLSGAGILSSLDCRNPDSSPLGGILQASTYIGGISGGSWLVMSNFVNDFVPIHGLVNSRNDGWNLQDSLLSGVPNFDPGDVQRHISEKSTISNETGIKRKEQKQQQGGIFGNILRFFSFGKTNSTIPISEQVKDGGIEEEDSTLLYTWVRNLFSKPKGSAAWNATNNSNKEIALKEYLKFYKELLIEVKDKKRAGYHTSLTDYWGRALARRIFTSQARTPGVTITAATESLGSFLNYEQPFPIIGTVEKDPGQSETSSLDSHVFEFTPYEFGSWDSYLNAFVPIKYLGSHLNNGKSIHKTDNENYSYCTSGFDNVGFITGTSSSLFNHIFVYVYKLLNNFQSETTLAIESILKSFGLSSEWKSLKSPQLHPDYALYSPNPFYQFISGDSSSTIAESSDLYLVDGGDDGQNIPFQPFLRSARKVDIIIAFDMSCERDNFPNGTVLQKTSNRYNQLNNTHVGIQYFQVPNTSIIKSIFPRVPTSEEIVRDGLVGRPLFLGCDILRDYETLEPVVTGSLYKEMELPPVVVYYSNYNYSFAANTSTFQLSYNKEEVNGMINNGYNLATFMNSTLYPICLNCIILKREFDRIQYGSYSEKKKMRKKQSDFVIPKTCETCYEVYLFILHRTGQNAAAMVHAQASDQIGNKHAAHNPAELKKPTTNNNNNNNNNNVDISNKIIDSANDDKADEEINQKINQEVQSSKQGGSTGAKNDNPAADNGAYDPEKDLIDIRSLSPMTVFSKTFCPFSARLKELLQTYEFTPQFNIVELDKHEHGPELQAYLKEKTGRGTVPNVLVGKTLESRGGSDDFAKFAKDGELINLLVEWGEGRLQVTKKDAPSNA</sequence>
<dbReference type="CDD" id="cd03419">
    <property type="entry name" value="GRX_GRXh_1_2_like"/>
    <property type="match status" value="1"/>
</dbReference>
<dbReference type="GO" id="GO:0004623">
    <property type="term" value="F:phospholipase A2 activity"/>
    <property type="evidence" value="ECO:0007669"/>
    <property type="project" value="TreeGrafter"/>
</dbReference>
<evidence type="ECO:0000256" key="6">
    <source>
        <dbReference type="SAM" id="MobiDB-lite"/>
    </source>
</evidence>
<dbReference type="Proteomes" id="UP000694255">
    <property type="component" value="Unassembled WGS sequence"/>
</dbReference>
<feature type="compositionally biased region" description="Polar residues" evidence="6">
    <location>
        <begin position="796"/>
        <end position="809"/>
    </location>
</feature>
<evidence type="ECO:0000313" key="9">
    <source>
        <dbReference type="Proteomes" id="UP000694255"/>
    </source>
</evidence>
<organism evidence="8 9">
    <name type="scientific">[Candida] subhashii</name>
    <dbReference type="NCBI Taxonomy" id="561895"/>
    <lineage>
        <taxon>Eukaryota</taxon>
        <taxon>Fungi</taxon>
        <taxon>Dikarya</taxon>
        <taxon>Ascomycota</taxon>
        <taxon>Saccharomycotina</taxon>
        <taxon>Pichiomycetes</taxon>
        <taxon>Debaryomycetaceae</taxon>
        <taxon>Spathaspora</taxon>
    </lineage>
</organism>
<dbReference type="PROSITE" id="PS51354">
    <property type="entry name" value="GLUTAREDOXIN_2"/>
    <property type="match status" value="1"/>
</dbReference>
<reference evidence="8 9" key="1">
    <citation type="journal article" date="2021" name="DNA Res.">
        <title>Genome analysis of Candida subhashii reveals its hybrid nature and dual mitochondrial genome conformations.</title>
        <authorList>
            <person name="Mixao V."/>
            <person name="Hegedusova E."/>
            <person name="Saus E."/>
            <person name="Pryszcz L.P."/>
            <person name="Cillingova A."/>
            <person name="Nosek J."/>
            <person name="Gabaldon T."/>
        </authorList>
    </citation>
    <scope>NUCLEOTIDE SEQUENCE [LARGE SCALE GENOMIC DNA]</scope>
    <source>
        <strain evidence="8 9">CBS 10753</strain>
    </source>
</reference>
<evidence type="ECO:0000256" key="3">
    <source>
        <dbReference type="ARBA" id="ARBA00023098"/>
    </source>
</evidence>
<dbReference type="SMART" id="SM00022">
    <property type="entry name" value="PLAc"/>
    <property type="match status" value="1"/>
</dbReference>